<proteinExistence type="predicted"/>
<name>A0AAN7PD97_9COLE</name>
<protein>
    <submittedName>
        <fullName evidence="1">Uncharacterized protein</fullName>
    </submittedName>
</protein>
<dbReference type="AlphaFoldDB" id="A0AAN7PD97"/>
<dbReference type="Proteomes" id="UP001353858">
    <property type="component" value="Unassembled WGS sequence"/>
</dbReference>
<sequence length="512" mass="56909">MAFRFDIDRLSKDELEYELKVRDVGTSGGVDKLRKSLRGVLALEKSGSSFVCSLKLDEKNELVVCEQKVTELREVMSSFTDPACVSTTKKIETKFSHLFSRINRISSTDEGIAQKRSDLLASLAELIADYSSIKVEANESSSFYSQPVAPATESNSNSQHVSTISSISPVAITSENEEKLRNGEYIQHHYPLNDQSILEDNCVNVNRRLSFGDNDDCFDNLDGDPDYIYNKDVSNSSDSNSQELFTENIDVRSRSIENVEVSSQCHTASSSNTTASKENFDRSCVILPNLHTSLVVDYPINISGVNRNSGPKLPWSDEEQNHVREMFADCFINHKLPSFSRLATATENPLLNNTSPQSIKLWIANQLALIKNGGTKACIRSQWSKEMKTALYDAFGHHIARNTLPCNTELRQAQLNSITSVFTTDVRVLLKDLPLHEKLSVKSLKIINNRFGRTVLLHLDVGVVFLPKRLSAAFSDEDVVEISTGGKTLEIMRTGEKLTTSGFSVSIGGVFL</sequence>
<comment type="caution">
    <text evidence="1">The sequence shown here is derived from an EMBL/GenBank/DDBJ whole genome shotgun (WGS) entry which is preliminary data.</text>
</comment>
<accession>A0AAN7PD97</accession>
<organism evidence="1 2">
    <name type="scientific">Aquatica leii</name>
    <dbReference type="NCBI Taxonomy" id="1421715"/>
    <lineage>
        <taxon>Eukaryota</taxon>
        <taxon>Metazoa</taxon>
        <taxon>Ecdysozoa</taxon>
        <taxon>Arthropoda</taxon>
        <taxon>Hexapoda</taxon>
        <taxon>Insecta</taxon>
        <taxon>Pterygota</taxon>
        <taxon>Neoptera</taxon>
        <taxon>Endopterygota</taxon>
        <taxon>Coleoptera</taxon>
        <taxon>Polyphaga</taxon>
        <taxon>Elateriformia</taxon>
        <taxon>Elateroidea</taxon>
        <taxon>Lampyridae</taxon>
        <taxon>Luciolinae</taxon>
        <taxon>Aquatica</taxon>
    </lineage>
</organism>
<evidence type="ECO:0000313" key="2">
    <source>
        <dbReference type="Proteomes" id="UP001353858"/>
    </source>
</evidence>
<keyword evidence="2" id="KW-1185">Reference proteome</keyword>
<evidence type="ECO:0000313" key="1">
    <source>
        <dbReference type="EMBL" id="KAK4882533.1"/>
    </source>
</evidence>
<dbReference type="EMBL" id="JARPUR010000002">
    <property type="protein sequence ID" value="KAK4882533.1"/>
    <property type="molecule type" value="Genomic_DNA"/>
</dbReference>
<gene>
    <name evidence="1" type="ORF">RN001_005852</name>
</gene>
<reference evidence="2" key="1">
    <citation type="submission" date="2023-01" db="EMBL/GenBank/DDBJ databases">
        <title>Key to firefly adult light organ development and bioluminescence: homeobox transcription factors regulate luciferase expression and transportation to peroxisome.</title>
        <authorList>
            <person name="Fu X."/>
        </authorList>
    </citation>
    <scope>NUCLEOTIDE SEQUENCE [LARGE SCALE GENOMIC DNA]</scope>
</reference>